<dbReference type="Pfam" id="PF13620">
    <property type="entry name" value="CarboxypepD_reg"/>
    <property type="match status" value="1"/>
</dbReference>
<organism evidence="2">
    <name type="scientific">bioreactor metagenome</name>
    <dbReference type="NCBI Taxonomy" id="1076179"/>
    <lineage>
        <taxon>unclassified sequences</taxon>
        <taxon>metagenomes</taxon>
        <taxon>ecological metagenomes</taxon>
    </lineage>
</organism>
<keyword evidence="1" id="KW-0812">Transmembrane</keyword>
<dbReference type="Gene3D" id="2.60.40.1120">
    <property type="entry name" value="Carboxypeptidase-like, regulatory domain"/>
    <property type="match status" value="1"/>
</dbReference>
<reference evidence="2" key="1">
    <citation type="submission" date="2019-08" db="EMBL/GenBank/DDBJ databases">
        <authorList>
            <person name="Kucharzyk K."/>
            <person name="Murdoch R.W."/>
            <person name="Higgins S."/>
            <person name="Loffler F."/>
        </authorList>
    </citation>
    <scope>NUCLEOTIDE SEQUENCE</scope>
</reference>
<keyword evidence="1" id="KW-1133">Transmembrane helix</keyword>
<dbReference type="EMBL" id="VSSQ01052477">
    <property type="protein sequence ID" value="MPN06562.1"/>
    <property type="molecule type" value="Genomic_DNA"/>
</dbReference>
<feature type="transmembrane region" description="Helical" evidence="1">
    <location>
        <begin position="221"/>
        <end position="243"/>
    </location>
</feature>
<comment type="caution">
    <text evidence="2">The sequence shown here is derived from an EMBL/GenBank/DDBJ whole genome shotgun (WGS) entry which is preliminary data.</text>
</comment>
<evidence type="ECO:0000313" key="2">
    <source>
        <dbReference type="EMBL" id="MPN06562.1"/>
    </source>
</evidence>
<proteinExistence type="predicted"/>
<sequence>MIIDEKTYKSFVSIGDDGKFSVTVPSKIITPGTSYGVPTGQYYVGFYTSGQEDILNYKIQGVPSTVTYNEDPYVANNKRYVVAMDETKTWSTATGYEYMITGTVSSKDCFILYYLNETAIVSGMIKSDKSNYTISGAKVEVIDGNGDIVKNIDGEGKNFVLSDNGLYTINKCPVGNYKIRITALDYEILESNIIKIEADKTNEFNFYLTPKPTQTYLGFDLPHFMMVVGASLAAMLFLSALIVRRKARRRPSLLKEKEE</sequence>
<protein>
    <submittedName>
        <fullName evidence="2">Uncharacterized protein</fullName>
    </submittedName>
</protein>
<dbReference type="InterPro" id="IPR013784">
    <property type="entry name" value="Carb-bd-like_fold"/>
</dbReference>
<keyword evidence="1" id="KW-0472">Membrane</keyword>
<dbReference type="GO" id="GO:0030246">
    <property type="term" value="F:carbohydrate binding"/>
    <property type="evidence" value="ECO:0007669"/>
    <property type="project" value="InterPro"/>
</dbReference>
<accession>A0A645EZ77</accession>
<name>A0A645EZ77_9ZZZZ</name>
<evidence type="ECO:0000256" key="1">
    <source>
        <dbReference type="SAM" id="Phobius"/>
    </source>
</evidence>
<dbReference type="AlphaFoldDB" id="A0A645EZ77"/>
<gene>
    <name evidence="2" type="ORF">SDC9_153818</name>
</gene>
<dbReference type="SUPFAM" id="SSF49452">
    <property type="entry name" value="Starch-binding domain-like"/>
    <property type="match status" value="1"/>
</dbReference>